<evidence type="ECO:0000313" key="1">
    <source>
        <dbReference type="EMBL" id="RIA84730.1"/>
    </source>
</evidence>
<protein>
    <submittedName>
        <fullName evidence="1">Uncharacterized protein</fullName>
    </submittedName>
</protein>
<name>A0A397SEQ6_9GLOM</name>
<sequence length="118" mass="13036">MVLNSHFEGLEIEIKLKDFLFEGLCFGFELDFEGSSGQYFEAKAAGSEGGNNIIVGLIELVISNQGQELTSNSNNYNNQHGKTQNVENNSIETEIIQQEMTQNLGQYSSNSNNNSSSF</sequence>
<comment type="caution">
    <text evidence="1">The sequence shown here is derived from an EMBL/GenBank/DDBJ whole genome shotgun (WGS) entry which is preliminary data.</text>
</comment>
<evidence type="ECO:0000313" key="2">
    <source>
        <dbReference type="Proteomes" id="UP000265703"/>
    </source>
</evidence>
<dbReference type="Proteomes" id="UP000265703">
    <property type="component" value="Unassembled WGS sequence"/>
</dbReference>
<dbReference type="AlphaFoldDB" id="A0A397SEQ6"/>
<dbReference type="EMBL" id="QKYT01000471">
    <property type="protein sequence ID" value="RIA84730.1"/>
    <property type="molecule type" value="Genomic_DNA"/>
</dbReference>
<keyword evidence="2" id="KW-1185">Reference proteome</keyword>
<proteinExistence type="predicted"/>
<organism evidence="1 2">
    <name type="scientific">Glomus cerebriforme</name>
    <dbReference type="NCBI Taxonomy" id="658196"/>
    <lineage>
        <taxon>Eukaryota</taxon>
        <taxon>Fungi</taxon>
        <taxon>Fungi incertae sedis</taxon>
        <taxon>Mucoromycota</taxon>
        <taxon>Glomeromycotina</taxon>
        <taxon>Glomeromycetes</taxon>
        <taxon>Glomerales</taxon>
        <taxon>Glomeraceae</taxon>
        <taxon>Glomus</taxon>
    </lineage>
</organism>
<reference evidence="1 2" key="1">
    <citation type="submission" date="2018-06" db="EMBL/GenBank/DDBJ databases">
        <title>Comparative genomics reveals the genomic features of Rhizophagus irregularis, R. cerebriforme, R. diaphanum and Gigaspora rosea, and their symbiotic lifestyle signature.</title>
        <authorList>
            <person name="Morin E."/>
            <person name="San Clemente H."/>
            <person name="Chen E.C.H."/>
            <person name="De La Providencia I."/>
            <person name="Hainaut M."/>
            <person name="Kuo A."/>
            <person name="Kohler A."/>
            <person name="Murat C."/>
            <person name="Tang N."/>
            <person name="Roy S."/>
            <person name="Loubradou J."/>
            <person name="Henrissat B."/>
            <person name="Grigoriev I.V."/>
            <person name="Corradi N."/>
            <person name="Roux C."/>
            <person name="Martin F.M."/>
        </authorList>
    </citation>
    <scope>NUCLEOTIDE SEQUENCE [LARGE SCALE GENOMIC DNA]</scope>
    <source>
        <strain evidence="1 2">DAOM 227022</strain>
    </source>
</reference>
<accession>A0A397SEQ6</accession>
<gene>
    <name evidence="1" type="ORF">C1645_831817</name>
</gene>